<evidence type="ECO:0000256" key="3">
    <source>
        <dbReference type="ARBA" id="ARBA00066372"/>
    </source>
</evidence>
<dbReference type="Proteomes" id="UP000199759">
    <property type="component" value="Unassembled WGS sequence"/>
</dbReference>
<dbReference type="GO" id="GO:0006203">
    <property type="term" value="P:dGTP catabolic process"/>
    <property type="evidence" value="ECO:0007669"/>
    <property type="project" value="TreeGrafter"/>
</dbReference>
<dbReference type="InterPro" id="IPR048015">
    <property type="entry name" value="NTP-PPase_MazG-like_N"/>
</dbReference>
<dbReference type="PANTHER" id="PTHR30522">
    <property type="entry name" value="NUCLEOSIDE TRIPHOSPHATE PYROPHOSPHOHYDROLASE"/>
    <property type="match status" value="1"/>
</dbReference>
<evidence type="ECO:0000259" key="5">
    <source>
        <dbReference type="Pfam" id="PF03819"/>
    </source>
</evidence>
<dbReference type="GO" id="GO:0046047">
    <property type="term" value="P:TTP catabolic process"/>
    <property type="evidence" value="ECO:0007669"/>
    <property type="project" value="TreeGrafter"/>
</dbReference>
<dbReference type="NCBIfam" id="NF007113">
    <property type="entry name" value="PRK09562.1"/>
    <property type="match status" value="1"/>
</dbReference>
<dbReference type="GO" id="GO:0046076">
    <property type="term" value="P:dTTP catabolic process"/>
    <property type="evidence" value="ECO:0007669"/>
    <property type="project" value="TreeGrafter"/>
</dbReference>
<dbReference type="FunFam" id="1.10.287.1080:FF:000003">
    <property type="entry name" value="Nucleoside triphosphate pyrophosphohydrolase"/>
    <property type="match status" value="1"/>
</dbReference>
<dbReference type="GO" id="GO:0047693">
    <property type="term" value="F:ATP diphosphatase activity"/>
    <property type="evidence" value="ECO:0007669"/>
    <property type="project" value="UniProtKB-EC"/>
</dbReference>
<dbReference type="RefSeq" id="WP_091767118.1">
    <property type="nucleotide sequence ID" value="NZ_FNHG01000003.1"/>
</dbReference>
<dbReference type="GO" id="GO:0046081">
    <property type="term" value="P:dUTP catabolic process"/>
    <property type="evidence" value="ECO:0007669"/>
    <property type="project" value="TreeGrafter"/>
</dbReference>
<dbReference type="PANTHER" id="PTHR30522:SF0">
    <property type="entry name" value="NUCLEOSIDE TRIPHOSPHATE PYROPHOSPHOHYDROLASE"/>
    <property type="match status" value="1"/>
</dbReference>
<dbReference type="GO" id="GO:0046052">
    <property type="term" value="P:UTP catabolic process"/>
    <property type="evidence" value="ECO:0007669"/>
    <property type="project" value="TreeGrafter"/>
</dbReference>
<organism evidence="6 7">
    <name type="scientific">Maricaulis salignorans</name>
    <dbReference type="NCBI Taxonomy" id="144026"/>
    <lineage>
        <taxon>Bacteria</taxon>
        <taxon>Pseudomonadati</taxon>
        <taxon>Pseudomonadota</taxon>
        <taxon>Alphaproteobacteria</taxon>
        <taxon>Maricaulales</taxon>
        <taxon>Maricaulaceae</taxon>
        <taxon>Maricaulis</taxon>
    </lineage>
</organism>
<dbReference type="AlphaFoldDB" id="A0A1G9NZG3"/>
<dbReference type="InterPro" id="IPR048011">
    <property type="entry name" value="NTP-PPase_MazG-like_C"/>
</dbReference>
<dbReference type="InterPro" id="IPR004518">
    <property type="entry name" value="MazG-like_dom"/>
</dbReference>
<dbReference type="CDD" id="cd11528">
    <property type="entry name" value="NTP-PPase_MazG_Nterm"/>
    <property type="match status" value="1"/>
</dbReference>
<evidence type="ECO:0000256" key="4">
    <source>
        <dbReference type="ARBA" id="ARBA00074799"/>
    </source>
</evidence>
<comment type="catalytic activity">
    <reaction evidence="1">
        <text>ATP + H2O = AMP + diphosphate + H(+)</text>
        <dbReference type="Rhea" id="RHEA:14245"/>
        <dbReference type="ChEBI" id="CHEBI:15377"/>
        <dbReference type="ChEBI" id="CHEBI:15378"/>
        <dbReference type="ChEBI" id="CHEBI:30616"/>
        <dbReference type="ChEBI" id="CHEBI:33019"/>
        <dbReference type="ChEBI" id="CHEBI:456215"/>
        <dbReference type="EC" id="3.6.1.8"/>
    </reaction>
</comment>
<accession>A0A1G9NZG3</accession>
<dbReference type="FunFam" id="1.10.287.1080:FF:000001">
    <property type="entry name" value="Nucleoside triphosphate pyrophosphohydrolase"/>
    <property type="match status" value="1"/>
</dbReference>
<dbReference type="GO" id="GO:0046061">
    <property type="term" value="P:dATP catabolic process"/>
    <property type="evidence" value="ECO:0007669"/>
    <property type="project" value="TreeGrafter"/>
</dbReference>
<proteinExistence type="inferred from homology"/>
<dbReference type="EC" id="3.6.1.8" evidence="3"/>
<dbReference type="EMBL" id="FNHG01000003">
    <property type="protein sequence ID" value="SDL92012.1"/>
    <property type="molecule type" value="Genomic_DNA"/>
</dbReference>
<dbReference type="SUPFAM" id="SSF101386">
    <property type="entry name" value="all-alpha NTP pyrophosphatases"/>
    <property type="match status" value="2"/>
</dbReference>
<name>A0A1G9NZG3_9PROT</name>
<dbReference type="OrthoDB" id="9808939at2"/>
<dbReference type="NCBIfam" id="TIGR00444">
    <property type="entry name" value="mazG"/>
    <property type="match status" value="1"/>
</dbReference>
<dbReference type="InterPro" id="IPR011551">
    <property type="entry name" value="NTP_PyrPHydrolase_MazG"/>
</dbReference>
<feature type="domain" description="NTP pyrophosphohydrolase MazG-like" evidence="5">
    <location>
        <begin position="35"/>
        <end position="108"/>
    </location>
</feature>
<evidence type="ECO:0000256" key="2">
    <source>
        <dbReference type="ARBA" id="ARBA00061115"/>
    </source>
</evidence>
<dbReference type="GO" id="GO:0006950">
    <property type="term" value="P:response to stress"/>
    <property type="evidence" value="ECO:0007669"/>
    <property type="project" value="UniProtKB-ARBA"/>
</dbReference>
<feature type="domain" description="NTP pyrophosphohydrolase MazG-like" evidence="5">
    <location>
        <begin position="174"/>
        <end position="233"/>
    </location>
</feature>
<reference evidence="6 7" key="1">
    <citation type="submission" date="2016-10" db="EMBL/GenBank/DDBJ databases">
        <authorList>
            <person name="de Groot N.N."/>
        </authorList>
    </citation>
    <scope>NUCLEOTIDE SEQUENCE [LARGE SCALE GENOMIC DNA]</scope>
    <source>
        <strain evidence="6 7">DSM 16077</strain>
    </source>
</reference>
<keyword evidence="7" id="KW-1185">Reference proteome</keyword>
<dbReference type="CDD" id="cd11529">
    <property type="entry name" value="NTP-PPase_MazG_Cterm"/>
    <property type="match status" value="1"/>
</dbReference>
<dbReference type="STRING" id="144026.SAMN04488568_10355"/>
<protein>
    <recommendedName>
        <fullName evidence="4">Nucleoside triphosphate pyrophosphohydrolase</fullName>
        <ecNumber evidence="3">3.6.1.8</ecNumber>
    </recommendedName>
</protein>
<gene>
    <name evidence="6" type="ORF">SAMN04488568_10355</name>
</gene>
<dbReference type="Pfam" id="PF03819">
    <property type="entry name" value="MazG"/>
    <property type="match status" value="2"/>
</dbReference>
<evidence type="ECO:0000313" key="6">
    <source>
        <dbReference type="EMBL" id="SDL92012.1"/>
    </source>
</evidence>
<evidence type="ECO:0000256" key="1">
    <source>
        <dbReference type="ARBA" id="ARBA00052141"/>
    </source>
</evidence>
<dbReference type="Gene3D" id="1.10.287.1080">
    <property type="entry name" value="MazG-like"/>
    <property type="match status" value="2"/>
</dbReference>
<sequence>MPNAPDAALAPIDRLIEIMAQLRAPQTGCPWDLEQDFKSIAAYTVEEAYEVADAIERAQYDELKDELGDLLLQVVFHAQMAQELGLFGFDEVAAAINDKMIRRHPHVFGDAVQRDSAAQTVEWEAQKARERAASRKGDGVLADIPLALPAVKRAQKLQARAARVGFDWPDAEQVFDKITEEIAEVKQAIRLNDPEEIAEEIGDLMFVCTNLGRKLNVNVEAATRSANAKFERRFGYIERTLAAKGRRPEDASLEEMEALWGEAKQIDKAAKRQPGQ</sequence>
<evidence type="ECO:0000313" key="7">
    <source>
        <dbReference type="Proteomes" id="UP000199759"/>
    </source>
</evidence>
<comment type="similarity">
    <text evidence="2">Belongs to the nucleoside triphosphate pyrophosphohydrolase family.</text>
</comment>